<feature type="transmembrane region" description="Helical" evidence="1">
    <location>
        <begin position="210"/>
        <end position="227"/>
    </location>
</feature>
<dbReference type="Proteomes" id="UP000009084">
    <property type="component" value="Unassembled WGS sequence"/>
</dbReference>
<evidence type="ECO:0000313" key="2">
    <source>
        <dbReference type="EMBL" id="EER27119.1"/>
    </source>
</evidence>
<keyword evidence="1" id="KW-0472">Membrane</keyword>
<keyword evidence="1" id="KW-0812">Transmembrane</keyword>
<keyword evidence="1" id="KW-1133">Transmembrane helix</keyword>
<organism evidence="2 3">
    <name type="scientific">Coccidioides posadasii (strain C735)</name>
    <name type="common">Valley fever fungus</name>
    <dbReference type="NCBI Taxonomy" id="222929"/>
    <lineage>
        <taxon>Eukaryota</taxon>
        <taxon>Fungi</taxon>
        <taxon>Dikarya</taxon>
        <taxon>Ascomycota</taxon>
        <taxon>Pezizomycotina</taxon>
        <taxon>Eurotiomycetes</taxon>
        <taxon>Eurotiomycetidae</taxon>
        <taxon>Onygenales</taxon>
        <taxon>Onygenaceae</taxon>
        <taxon>Coccidioides</taxon>
    </lineage>
</organism>
<evidence type="ECO:0000313" key="3">
    <source>
        <dbReference type="Proteomes" id="UP000009084"/>
    </source>
</evidence>
<sequence length="248" mass="27473">MRDKLLLTYLVADVLFLGGGALILTVALTARDKIRSAPTLDNVAERLLLAHCPQLGEIINAGFVFFTFLLSIPAIIQSNDRIWMKIHGWMVVISGFITLIIGLIIWFLTLRTRSTLSDAWGNETPEVQSLLQQRFNCCGYLNSTSPPFQVDKTCPTDLDAAQKPGCVGPFSNFANSFLDVIFTADFGIVGMKTSMSQDDVFQRSVDADCSRLLAIDALLLLCVAMVLKDRKERARYRLIDSKNGFGTI</sequence>
<dbReference type="EMBL" id="ACFW01000025">
    <property type="protein sequence ID" value="EER27119.1"/>
    <property type="molecule type" value="Genomic_DNA"/>
</dbReference>
<name>C5P6R9_COCP7</name>
<feature type="transmembrane region" description="Helical" evidence="1">
    <location>
        <begin position="58"/>
        <end position="76"/>
    </location>
</feature>
<dbReference type="OrthoDB" id="2279611at2759"/>
<gene>
    <name evidence="2" type="ORF">CPC735_024550</name>
</gene>
<reference evidence="2 3" key="1">
    <citation type="journal article" date="2009" name="Genome Res.">
        <title>Comparative genomic analyses of the human fungal pathogens Coccidioides and their relatives.</title>
        <authorList>
            <person name="Sharpton T.J."/>
            <person name="Stajich J.E."/>
            <person name="Rounsley S.D."/>
            <person name="Gardner M.J."/>
            <person name="Wortman J.R."/>
            <person name="Jordar V.S."/>
            <person name="Maiti R."/>
            <person name="Kodira C.D."/>
            <person name="Neafsey D.E."/>
            <person name="Zeng Q."/>
            <person name="Hung C.-Y."/>
            <person name="McMahan C."/>
            <person name="Muszewska A."/>
            <person name="Grynberg M."/>
            <person name="Mandel M.A."/>
            <person name="Kellner E.M."/>
            <person name="Barker B.M."/>
            <person name="Galgiani J.N."/>
            <person name="Orbach M.J."/>
            <person name="Kirkland T.N."/>
            <person name="Cole G.T."/>
            <person name="Henn M.R."/>
            <person name="Birren B.W."/>
            <person name="Taylor J.W."/>
        </authorList>
    </citation>
    <scope>NUCLEOTIDE SEQUENCE [LARGE SCALE GENOMIC DNA]</scope>
    <source>
        <strain evidence="3">C735</strain>
    </source>
</reference>
<dbReference type="VEuPathDB" id="FungiDB:CPC735_024550"/>
<proteinExistence type="predicted"/>
<evidence type="ECO:0000256" key="1">
    <source>
        <dbReference type="SAM" id="Phobius"/>
    </source>
</evidence>
<protein>
    <submittedName>
        <fullName evidence="2">Tetraspanin, putative</fullName>
    </submittedName>
</protein>
<dbReference type="AlphaFoldDB" id="C5P6R9"/>
<comment type="caution">
    <text evidence="2">The sequence shown here is derived from an EMBL/GenBank/DDBJ whole genome shotgun (WGS) entry which is preliminary data.</text>
</comment>
<feature type="transmembrane region" description="Helical" evidence="1">
    <location>
        <begin position="7"/>
        <end position="30"/>
    </location>
</feature>
<accession>C5P6R9</accession>
<feature type="transmembrane region" description="Helical" evidence="1">
    <location>
        <begin position="88"/>
        <end position="108"/>
    </location>
</feature>
<dbReference type="HOGENOM" id="CLU_066479_0_0_1"/>